<dbReference type="Proteomes" id="UP000030661">
    <property type="component" value="Unassembled WGS sequence"/>
</dbReference>
<name>A0A081CB33_VECG1</name>
<reference evidence="1" key="1">
    <citation type="journal article" date="2015" name="PeerJ">
        <title>First genomic representation of candidate bacterial phylum KSB3 points to enhanced environmental sensing as a trigger of wastewater bulking.</title>
        <authorList>
            <person name="Sekiguchi Y."/>
            <person name="Ohashi A."/>
            <person name="Parks D.H."/>
            <person name="Yamauchi T."/>
            <person name="Tyson G.W."/>
            <person name="Hugenholtz P."/>
        </authorList>
    </citation>
    <scope>NUCLEOTIDE SEQUENCE [LARGE SCALE GENOMIC DNA]</scope>
</reference>
<keyword evidence="2" id="KW-1185">Reference proteome</keyword>
<protein>
    <submittedName>
        <fullName evidence="1">Uncharacterized protein</fullName>
    </submittedName>
</protein>
<evidence type="ECO:0000313" key="1">
    <source>
        <dbReference type="EMBL" id="GAK61788.1"/>
    </source>
</evidence>
<gene>
    <name evidence="1" type="ORF">U27_02621</name>
</gene>
<evidence type="ECO:0000313" key="2">
    <source>
        <dbReference type="Proteomes" id="UP000030661"/>
    </source>
</evidence>
<sequence>MKMVTVTMLDGTTYRIYVASDSYGMMYEFESATFATLNEAIRYIVREVHPKRSN</sequence>
<dbReference type="STRING" id="1499967.U27_02621"/>
<proteinExistence type="predicted"/>
<accession>A0A081CB33</accession>
<dbReference type="EMBL" id="DF820483">
    <property type="protein sequence ID" value="GAK61788.1"/>
    <property type="molecule type" value="Genomic_DNA"/>
</dbReference>
<organism evidence="1">
    <name type="scientific">Vecturithrix granuli</name>
    <dbReference type="NCBI Taxonomy" id="1499967"/>
    <lineage>
        <taxon>Bacteria</taxon>
        <taxon>Candidatus Moduliflexota</taxon>
        <taxon>Candidatus Vecturitrichia</taxon>
        <taxon>Candidatus Vecturitrichales</taxon>
        <taxon>Candidatus Vecturitrichaceae</taxon>
        <taxon>Candidatus Vecturithrix</taxon>
    </lineage>
</organism>
<dbReference type="AlphaFoldDB" id="A0A081CB33"/>
<dbReference type="HOGENOM" id="CLU_3040737_0_0_0"/>